<keyword evidence="1" id="KW-0472">Membrane</keyword>
<feature type="domain" description="NERD" evidence="2">
    <location>
        <begin position="233"/>
        <end position="356"/>
    </location>
</feature>
<dbReference type="Proteomes" id="UP001597506">
    <property type="component" value="Unassembled WGS sequence"/>
</dbReference>
<reference evidence="4" key="1">
    <citation type="journal article" date="2019" name="Int. J. Syst. Evol. Microbiol.">
        <title>The Global Catalogue of Microorganisms (GCM) 10K type strain sequencing project: providing services to taxonomists for standard genome sequencing and annotation.</title>
        <authorList>
            <consortium name="The Broad Institute Genomics Platform"/>
            <consortium name="The Broad Institute Genome Sequencing Center for Infectious Disease"/>
            <person name="Wu L."/>
            <person name="Ma J."/>
        </authorList>
    </citation>
    <scope>NUCLEOTIDE SEQUENCE [LARGE SCALE GENOMIC DNA]</scope>
    <source>
        <strain evidence="4">KCTC 3913</strain>
    </source>
</reference>
<feature type="transmembrane region" description="Helical" evidence="1">
    <location>
        <begin position="15"/>
        <end position="36"/>
    </location>
</feature>
<accession>A0ABW5RV72</accession>
<comment type="caution">
    <text evidence="3">The sequence shown here is derived from an EMBL/GenBank/DDBJ whole genome shotgun (WGS) entry which is preliminary data.</text>
</comment>
<proteinExistence type="predicted"/>
<feature type="transmembrane region" description="Helical" evidence="1">
    <location>
        <begin position="42"/>
        <end position="62"/>
    </location>
</feature>
<sequence length="462" mass="53976">MEKMTEQEKVKQSSVIRFIVGVTLMAILLCISLVYFFDDLSVMAKIIAWVIGSFFFSFLWSLDIWSDAEDKLQKAKEIDEFNAKPTQRIKRILEEKMDVCKSIMDNLANKHLKEFLLKYENSSFLADVDNEPSEIKMTNEEMYVFLQKQADFLQTMDDELINRVDQKAQNLAKRIKKKKVNFVLMEPFRQAFAKVGVTPNAIESISGKTDEFLDMIDEAKDYTRRKLGIIGAGVEGEKRVEEELAMYDYLFRSFMNIRLEINGQSVETDCLVISKKGVFSIEVKNYAQHGNYELHLTKDGQWRKIFRNGRTEPLDKNITQQLNRHIALKQKFVHDERTKRHGEQIDFIPFHPIIVLANDTVYMENETNMPVIRTSQIYHHMMDYPDILTDEQVKEISEIIEKHMLPAKEYPVMNYTDSLEETLQKFIDLDKALDAIQESLHTYTKQIVHELLEFEENVSASA</sequence>
<dbReference type="InterPro" id="IPR011528">
    <property type="entry name" value="NERD"/>
</dbReference>
<evidence type="ECO:0000313" key="3">
    <source>
        <dbReference type="EMBL" id="MFD2682586.1"/>
    </source>
</evidence>
<keyword evidence="1" id="KW-0812">Transmembrane</keyword>
<dbReference type="EMBL" id="JBHUMF010000031">
    <property type="protein sequence ID" value="MFD2682586.1"/>
    <property type="molecule type" value="Genomic_DNA"/>
</dbReference>
<evidence type="ECO:0000313" key="4">
    <source>
        <dbReference type="Proteomes" id="UP001597506"/>
    </source>
</evidence>
<gene>
    <name evidence="3" type="ORF">ACFSUL_17750</name>
</gene>
<dbReference type="Pfam" id="PF08378">
    <property type="entry name" value="NERD"/>
    <property type="match status" value="1"/>
</dbReference>
<keyword evidence="1" id="KW-1133">Transmembrane helix</keyword>
<dbReference type="RefSeq" id="WP_377937234.1">
    <property type="nucleotide sequence ID" value="NZ_JBHUMF010000031.1"/>
</dbReference>
<protein>
    <submittedName>
        <fullName evidence="3">Nuclease-related domain-containing protein</fullName>
    </submittedName>
</protein>
<evidence type="ECO:0000256" key="1">
    <source>
        <dbReference type="SAM" id="Phobius"/>
    </source>
</evidence>
<name>A0ABW5RV72_9BACI</name>
<evidence type="ECO:0000259" key="2">
    <source>
        <dbReference type="Pfam" id="PF08378"/>
    </source>
</evidence>
<keyword evidence="4" id="KW-1185">Reference proteome</keyword>
<organism evidence="3 4">
    <name type="scientific">Bacillus seohaeanensis</name>
    <dbReference type="NCBI Taxonomy" id="284580"/>
    <lineage>
        <taxon>Bacteria</taxon>
        <taxon>Bacillati</taxon>
        <taxon>Bacillota</taxon>
        <taxon>Bacilli</taxon>
        <taxon>Bacillales</taxon>
        <taxon>Bacillaceae</taxon>
        <taxon>Bacillus</taxon>
    </lineage>
</organism>